<dbReference type="Proteomes" id="UP000812270">
    <property type="component" value="Unassembled WGS sequence"/>
</dbReference>
<feature type="signal peptide" evidence="1">
    <location>
        <begin position="1"/>
        <end position="19"/>
    </location>
</feature>
<accession>A0A9E2SBM2</accession>
<dbReference type="Pfam" id="PF13098">
    <property type="entry name" value="Thioredoxin_2"/>
    <property type="match status" value="1"/>
</dbReference>
<dbReference type="InterPro" id="IPR012336">
    <property type="entry name" value="Thioredoxin-like_fold"/>
</dbReference>
<feature type="chain" id="PRO_5038516973" evidence="1">
    <location>
        <begin position="20"/>
        <end position="167"/>
    </location>
</feature>
<dbReference type="RefSeq" id="WP_217790566.1">
    <property type="nucleotide sequence ID" value="NZ_JAHSPG010000003.1"/>
</dbReference>
<dbReference type="AlphaFoldDB" id="A0A9E2SBM2"/>
<name>A0A9E2SBM2_9BACT</name>
<evidence type="ECO:0000259" key="2">
    <source>
        <dbReference type="PROSITE" id="PS51352"/>
    </source>
</evidence>
<evidence type="ECO:0000256" key="1">
    <source>
        <dbReference type="SAM" id="SignalP"/>
    </source>
</evidence>
<gene>
    <name evidence="3" type="ORF">KTO63_07260</name>
</gene>
<organism evidence="3 4">
    <name type="scientific">Pinibacter aurantiacus</name>
    <dbReference type="NCBI Taxonomy" id="2851599"/>
    <lineage>
        <taxon>Bacteria</taxon>
        <taxon>Pseudomonadati</taxon>
        <taxon>Bacteroidota</taxon>
        <taxon>Chitinophagia</taxon>
        <taxon>Chitinophagales</taxon>
        <taxon>Chitinophagaceae</taxon>
        <taxon>Pinibacter</taxon>
    </lineage>
</organism>
<dbReference type="EMBL" id="JAHSPG010000003">
    <property type="protein sequence ID" value="MBV4356935.1"/>
    <property type="molecule type" value="Genomic_DNA"/>
</dbReference>
<keyword evidence="4" id="KW-1185">Reference proteome</keyword>
<comment type="caution">
    <text evidence="3">The sequence shown here is derived from an EMBL/GenBank/DDBJ whole genome shotgun (WGS) entry which is preliminary data.</text>
</comment>
<evidence type="ECO:0000313" key="4">
    <source>
        <dbReference type="Proteomes" id="UP000812270"/>
    </source>
</evidence>
<proteinExistence type="predicted"/>
<keyword evidence="1" id="KW-0732">Signal</keyword>
<evidence type="ECO:0000313" key="3">
    <source>
        <dbReference type="EMBL" id="MBV4356935.1"/>
    </source>
</evidence>
<feature type="domain" description="Thioredoxin" evidence="2">
    <location>
        <begin position="27"/>
        <end position="167"/>
    </location>
</feature>
<dbReference type="InterPro" id="IPR013766">
    <property type="entry name" value="Thioredoxin_domain"/>
</dbReference>
<reference evidence="3" key="1">
    <citation type="submission" date="2021-06" db="EMBL/GenBank/DDBJ databases">
        <authorList>
            <person name="Huq M.A."/>
        </authorList>
    </citation>
    <scope>NUCLEOTIDE SEQUENCE</scope>
    <source>
        <strain evidence="3">MAH-26</strain>
    </source>
</reference>
<sequence length="167" mass="19688">MKKISFLLLMVVFMGKLFAQPDSLPAYKRFPNIPPFTLVGIDSAKVTRDDIPKHKKVMLMYFSPECEHCQHQTQDILAAMNGFKDIEIVMMTYQPYEEMVDFYKKFELAKYPNIKIGRDTKFFFPPFYRMQNLPYLALYDKKGNLITTFEGNRKVDKLLKAFDNKLD</sequence>
<dbReference type="PROSITE" id="PS51352">
    <property type="entry name" value="THIOREDOXIN_2"/>
    <property type="match status" value="1"/>
</dbReference>
<protein>
    <submittedName>
        <fullName evidence="3">Redoxin domain-containing protein</fullName>
    </submittedName>
</protein>